<dbReference type="InParanoid" id="A0A671EN51"/>
<dbReference type="Ensembl" id="ENSRFET00010014361.1">
    <property type="protein sequence ID" value="ENSRFEP00010013123.1"/>
    <property type="gene ID" value="ENSRFEG00010008942.1"/>
</dbReference>
<evidence type="ECO:0000259" key="11">
    <source>
        <dbReference type="Pfam" id="PF05649"/>
    </source>
</evidence>
<dbReference type="GO" id="GO:0016485">
    <property type="term" value="P:protein processing"/>
    <property type="evidence" value="ECO:0007669"/>
    <property type="project" value="TreeGrafter"/>
</dbReference>
<evidence type="ECO:0000256" key="4">
    <source>
        <dbReference type="ARBA" id="ARBA00022801"/>
    </source>
</evidence>
<dbReference type="InterPro" id="IPR018497">
    <property type="entry name" value="Peptidase_M13_C"/>
</dbReference>
<dbReference type="Proteomes" id="UP000472240">
    <property type="component" value="Chromosome 26"/>
</dbReference>
<dbReference type="OMA" id="CLEHHYA"/>
<protein>
    <submittedName>
        <fullName evidence="12">Kell metallo-endopeptidase (Kell blood group)</fullName>
    </submittedName>
</protein>
<evidence type="ECO:0000256" key="8">
    <source>
        <dbReference type="SAM" id="Phobius"/>
    </source>
</evidence>
<dbReference type="GO" id="GO:0005886">
    <property type="term" value="C:plasma membrane"/>
    <property type="evidence" value="ECO:0007669"/>
    <property type="project" value="Ensembl"/>
</dbReference>
<keyword evidence="2" id="KW-0645">Protease</keyword>
<reference evidence="12" key="4">
    <citation type="submission" date="2025-08" db="UniProtKB">
        <authorList>
            <consortium name="Ensembl"/>
        </authorList>
    </citation>
    <scope>IDENTIFICATION</scope>
</reference>
<proteinExistence type="predicted"/>
<feature type="domain" description="Peptidase M13 N-terminal" evidence="11">
    <location>
        <begin position="116"/>
        <end position="493"/>
    </location>
</feature>
<evidence type="ECO:0000259" key="10">
    <source>
        <dbReference type="Pfam" id="PF01431"/>
    </source>
</evidence>
<evidence type="ECO:0000256" key="7">
    <source>
        <dbReference type="SAM" id="MobiDB-lite"/>
    </source>
</evidence>
<feature type="region of interest" description="Disordered" evidence="7">
    <location>
        <begin position="29"/>
        <end position="54"/>
    </location>
</feature>
<keyword evidence="3" id="KW-0479">Metal-binding</keyword>
<dbReference type="GO" id="GO:0005654">
    <property type="term" value="C:nucleoplasm"/>
    <property type="evidence" value="ECO:0007669"/>
    <property type="project" value="Ensembl"/>
</dbReference>
<dbReference type="GeneTree" id="ENSGT00940000161830"/>
<feature type="chain" id="PRO_5025565186" evidence="9">
    <location>
        <begin position="24"/>
        <end position="740"/>
    </location>
</feature>
<dbReference type="Gene3D" id="1.10.1380.10">
    <property type="entry name" value="Neutral endopeptidase , domain2"/>
    <property type="match status" value="1"/>
</dbReference>
<keyword evidence="8" id="KW-0472">Membrane</keyword>
<evidence type="ECO:0000256" key="1">
    <source>
        <dbReference type="ARBA" id="ARBA00001947"/>
    </source>
</evidence>
<keyword evidence="5" id="KW-0862">Zinc</keyword>
<accession>A0A671EN51</accession>
<comment type="cofactor">
    <cofactor evidence="1">
        <name>Zn(2+)</name>
        <dbReference type="ChEBI" id="CHEBI:29105"/>
    </cofactor>
</comment>
<dbReference type="AlphaFoldDB" id="A0A671EN51"/>
<evidence type="ECO:0000313" key="12">
    <source>
        <dbReference type="Ensembl" id="ENSRFEP00010013123.1"/>
    </source>
</evidence>
<dbReference type="FunCoup" id="A0A671EN51">
    <property type="interactions" value="9"/>
</dbReference>
<dbReference type="PRINTS" id="PR00786">
    <property type="entry name" value="NEPRILYSIN"/>
</dbReference>
<gene>
    <name evidence="12" type="primary">KEL</name>
</gene>
<dbReference type="GO" id="GO:0042552">
    <property type="term" value="P:myelination"/>
    <property type="evidence" value="ECO:0007669"/>
    <property type="project" value="Ensembl"/>
</dbReference>
<feature type="transmembrane region" description="Helical" evidence="8">
    <location>
        <begin position="65"/>
        <end position="87"/>
    </location>
</feature>
<dbReference type="GO" id="GO:1901380">
    <property type="term" value="P:negative regulation of potassium ion transmembrane transport"/>
    <property type="evidence" value="ECO:0007669"/>
    <property type="project" value="Ensembl"/>
</dbReference>
<keyword evidence="4" id="KW-0378">Hydrolase</keyword>
<dbReference type="PANTHER" id="PTHR11733">
    <property type="entry name" value="ZINC METALLOPROTEASE FAMILY M13 NEPRILYSIN-RELATED"/>
    <property type="match status" value="1"/>
</dbReference>
<dbReference type="GO" id="GO:0051649">
    <property type="term" value="P:establishment of localization in cell"/>
    <property type="evidence" value="ECO:0007669"/>
    <property type="project" value="Ensembl"/>
</dbReference>
<keyword evidence="13" id="KW-1185">Reference proteome</keyword>
<dbReference type="InterPro" id="IPR024079">
    <property type="entry name" value="MetalloPept_cat_dom_sf"/>
</dbReference>
<dbReference type="PROSITE" id="PS51885">
    <property type="entry name" value="NEPRILYSIN"/>
    <property type="match status" value="1"/>
</dbReference>
<dbReference type="InterPro" id="IPR000718">
    <property type="entry name" value="Peptidase_M13"/>
</dbReference>
<evidence type="ECO:0000256" key="5">
    <source>
        <dbReference type="ARBA" id="ARBA00022833"/>
    </source>
</evidence>
<name>A0A671EN51_RHIFE</name>
<dbReference type="GO" id="GO:0006874">
    <property type="term" value="P:intracellular calcium ion homeostasis"/>
    <property type="evidence" value="ECO:0007669"/>
    <property type="project" value="Ensembl"/>
</dbReference>
<dbReference type="GO" id="GO:0048741">
    <property type="term" value="P:skeletal muscle fiber development"/>
    <property type="evidence" value="ECO:0007669"/>
    <property type="project" value="Ensembl"/>
</dbReference>
<reference evidence="13" key="3">
    <citation type="submission" date="2018-12" db="EMBL/GenBank/DDBJ databases">
        <title>G10K-VGP greater horseshoe bat female genome, primary haplotype.</title>
        <authorList>
            <person name="Teeling E."/>
            <person name="Myers G."/>
            <person name="Vernes S."/>
            <person name="Pippel M."/>
            <person name="Winkler S."/>
            <person name="Fedrigo O."/>
            <person name="Rhie A."/>
            <person name="Koren S."/>
            <person name="Phillippy A."/>
            <person name="Lewin H."/>
            <person name="Damas J."/>
            <person name="Howe K."/>
            <person name="Mountcastle J."/>
            <person name="Jarvis E.D."/>
        </authorList>
    </citation>
    <scope>NUCLEOTIDE SEQUENCE [LARGE SCALE GENOMIC DNA]</scope>
</reference>
<evidence type="ECO:0000256" key="9">
    <source>
        <dbReference type="SAM" id="SignalP"/>
    </source>
</evidence>
<dbReference type="InterPro" id="IPR042089">
    <property type="entry name" value="Peptidase_M13_dom_2"/>
</dbReference>
<sequence>MHPPLSEPASLSLLLTWFRRVEARVGRTTGTDPARGMGALWSQERPPEEGQPTERSRWQAMARQLLTTVLFLSVLLGSCVLFIYIFWSCRPRTCDTPVCRRLLDHYLKSGNISVAPCTDFFSFACGKAKGTLAEEIKRQLQRILESSGSWHPGSEEEKAFQFYSSCMDTDAIEAEGAGPLRHIIEELGGWQISGNWTSLDFNRTLRLLMSQYGHFPFFRAYLSPHPSPPHQLVIQIDQPKFDIPLGQELEQKNYAQILREYLTYLNCLGKLLGGNPSKVQEHAYLSISITSQLSRFLRPPGQQRTQGKLFQMVTIDQLQEMAPAIDWLSCLQATFTPMSLSPSQLVVVHDLDYLQNMSKVLEKQLLEHRDFLQSHMIFGLVEALSPALDSKFQEARRLLNQKVRELTEQPPMPTRPRWMECVEETDAAFKPTLAAVFVRETFSPSTQSAAMELFTAIKDALITHLRRLPWIDEETQKKAQDKVTQVQVTMGAPEWALKPALARQEYNDTHLRPSYLQSFLSSVRSRQARIIQSSFQPSPHHRWKVSPWEVSAHYSSSDHMVAFPAGLLLPPFFHPGYPRAVNFGAAGSIMVHELLRIFSQLLLPGCCQACDNRAVLQCLENHYAAFPLPHGISFNGSRTFQENVADMGSLAIALQAYKNRLLWHYGETTLPRLDLSPHQLFFLSYAQVMCREPSTQDSQDTHSPPSLRVHGPLSNTPAFARYFSCPRGTLLNPSRRCQLW</sequence>
<evidence type="ECO:0000256" key="2">
    <source>
        <dbReference type="ARBA" id="ARBA00022670"/>
    </source>
</evidence>
<dbReference type="CDD" id="cd08662">
    <property type="entry name" value="M13"/>
    <property type="match status" value="1"/>
</dbReference>
<dbReference type="Pfam" id="PF01431">
    <property type="entry name" value="Peptidase_M13"/>
    <property type="match status" value="1"/>
</dbReference>
<keyword evidence="9" id="KW-0732">Signal</keyword>
<dbReference type="SUPFAM" id="SSF55486">
    <property type="entry name" value="Metalloproteases ('zincins'), catalytic domain"/>
    <property type="match status" value="1"/>
</dbReference>
<evidence type="ECO:0000256" key="3">
    <source>
        <dbReference type="ARBA" id="ARBA00022723"/>
    </source>
</evidence>
<keyword evidence="8" id="KW-0812">Transmembrane</keyword>
<dbReference type="InterPro" id="IPR008753">
    <property type="entry name" value="Peptidase_M13_N"/>
</dbReference>
<keyword evidence="6" id="KW-0482">Metalloprotease</keyword>
<feature type="domain" description="Peptidase M13 C-terminal" evidence="10">
    <location>
        <begin position="552"/>
        <end position="739"/>
    </location>
</feature>
<feature type="signal peptide" evidence="9">
    <location>
        <begin position="1"/>
        <end position="23"/>
    </location>
</feature>
<dbReference type="GO" id="GO:0005829">
    <property type="term" value="C:cytosol"/>
    <property type="evidence" value="ECO:0007669"/>
    <property type="project" value="Ensembl"/>
</dbReference>
<evidence type="ECO:0000256" key="6">
    <source>
        <dbReference type="ARBA" id="ARBA00023049"/>
    </source>
</evidence>
<dbReference type="PANTHER" id="PTHR11733:SF128">
    <property type="entry name" value="KELL BLOOD GROUP GLYCOPROTEIN"/>
    <property type="match status" value="1"/>
</dbReference>
<reference evidence="12" key="5">
    <citation type="submission" date="2025-09" db="UniProtKB">
        <authorList>
            <consortium name="Ensembl"/>
        </authorList>
    </citation>
    <scope>IDENTIFICATION</scope>
</reference>
<dbReference type="Pfam" id="PF05649">
    <property type="entry name" value="Peptidase_M13_N"/>
    <property type="match status" value="1"/>
</dbReference>
<dbReference type="GO" id="GO:0031133">
    <property type="term" value="P:regulation of axon diameter"/>
    <property type="evidence" value="ECO:0007669"/>
    <property type="project" value="Ensembl"/>
</dbReference>
<keyword evidence="8" id="KW-1133">Transmembrane helix</keyword>
<dbReference type="GO" id="GO:0046872">
    <property type="term" value="F:metal ion binding"/>
    <property type="evidence" value="ECO:0007669"/>
    <property type="project" value="UniProtKB-KW"/>
</dbReference>
<evidence type="ECO:0000313" key="13">
    <source>
        <dbReference type="Proteomes" id="UP000472240"/>
    </source>
</evidence>
<reference evidence="12 13" key="2">
    <citation type="journal article" date="2018" name="Annu Rev Anim Biosci">
        <title>Bat Biology, Genomes, and the Bat1K Project: To Generate Chromosome-Level Genomes for All Living Bat Species.</title>
        <authorList>
            <person name="Teeling E.C."/>
            <person name="Vernes S.C."/>
            <person name="Davalos L.M."/>
            <person name="Ray D.A."/>
            <person name="Gilbert M.T.P."/>
            <person name="Myers E."/>
        </authorList>
    </citation>
    <scope>NUCLEOTIDE SEQUENCE</scope>
</reference>
<dbReference type="Gene3D" id="3.40.390.10">
    <property type="entry name" value="Collagenase (Catalytic Domain)"/>
    <property type="match status" value="1"/>
</dbReference>
<dbReference type="GO" id="GO:0004222">
    <property type="term" value="F:metalloendopeptidase activity"/>
    <property type="evidence" value="ECO:0007669"/>
    <property type="project" value="Ensembl"/>
</dbReference>
<dbReference type="GO" id="GO:0010961">
    <property type="term" value="P:intracellular magnesium ion homeostasis"/>
    <property type="evidence" value="ECO:0007669"/>
    <property type="project" value="Ensembl"/>
</dbReference>
<feature type="compositionally biased region" description="Basic and acidic residues" evidence="7">
    <location>
        <begin position="45"/>
        <end position="54"/>
    </location>
</feature>
<organism evidence="12 13">
    <name type="scientific">Rhinolophus ferrumequinum</name>
    <name type="common">Greater horseshoe bat</name>
    <dbReference type="NCBI Taxonomy" id="59479"/>
    <lineage>
        <taxon>Eukaryota</taxon>
        <taxon>Metazoa</taxon>
        <taxon>Chordata</taxon>
        <taxon>Craniata</taxon>
        <taxon>Vertebrata</taxon>
        <taxon>Euteleostomi</taxon>
        <taxon>Mammalia</taxon>
        <taxon>Eutheria</taxon>
        <taxon>Laurasiatheria</taxon>
        <taxon>Chiroptera</taxon>
        <taxon>Yinpterochiroptera</taxon>
        <taxon>Rhinolophoidea</taxon>
        <taxon>Rhinolophidae</taxon>
        <taxon>Rhinolophinae</taxon>
        <taxon>Rhinolophus</taxon>
    </lineage>
</organism>
<dbReference type="GO" id="GO:0008361">
    <property type="term" value="P:regulation of cell size"/>
    <property type="evidence" value="ECO:0007669"/>
    <property type="project" value="Ensembl"/>
</dbReference>
<dbReference type="GO" id="GO:0071805">
    <property type="term" value="P:potassium ion transmembrane transport"/>
    <property type="evidence" value="ECO:0007669"/>
    <property type="project" value="Ensembl"/>
</dbReference>
<dbReference type="GO" id="GO:0005794">
    <property type="term" value="C:Golgi apparatus"/>
    <property type="evidence" value="ECO:0007669"/>
    <property type="project" value="Ensembl"/>
</dbReference>
<reference evidence="12 13" key="1">
    <citation type="journal article" date="2015" name="Annu Rev Anim Biosci">
        <title>The Genome 10K Project: a way forward.</title>
        <authorList>
            <person name="Koepfli K.P."/>
            <person name="Paten B."/>
            <person name="O'Brien S.J."/>
            <person name="Koepfli K.P."/>
            <person name="Paten B."/>
            <person name="Antunes A."/>
            <person name="Belov K."/>
            <person name="Bustamante C."/>
            <person name="Castoe T.A."/>
            <person name="Clawson H."/>
            <person name="Crawford A.J."/>
            <person name="Diekhans M."/>
            <person name="Distel D."/>
            <person name="Durbin R."/>
            <person name="Earl D."/>
            <person name="Fujita M.K."/>
            <person name="Gamble T."/>
            <person name="Georges A."/>
            <person name="Gemmell N."/>
            <person name="Gilbert M.T."/>
            <person name="Graves J.M."/>
            <person name="Green R.E."/>
            <person name="Hickey G."/>
            <person name="Jarvis E.D."/>
            <person name="Johnson W."/>
            <person name="Komissarov A."/>
            <person name="Korf I."/>
            <person name="Kuhn R."/>
            <person name="Larkin D.M."/>
            <person name="Lewin H."/>
            <person name="Lopez J.V."/>
            <person name="Ma J."/>
            <person name="Marques-Bonet T."/>
            <person name="Miller W."/>
            <person name="Murphy R."/>
            <person name="Pevzner P."/>
            <person name="Shapiro B."/>
            <person name="Steiner C."/>
            <person name="Tamazian G."/>
            <person name="Venkatesh B."/>
            <person name="Wang J."/>
            <person name="Wayne R."/>
            <person name="Wiley E."/>
            <person name="Yang H."/>
            <person name="Zhang G."/>
            <person name="Haussler D."/>
            <person name="Ryder O."/>
            <person name="O'Brien S.J."/>
        </authorList>
    </citation>
    <scope>NUCLEOTIDE SEQUENCE</scope>
</reference>